<evidence type="ECO:0000313" key="1">
    <source>
        <dbReference type="EMBL" id="KAF0701509.1"/>
    </source>
</evidence>
<sequence>MPNMLDGFNAILICIVKYPEIAHSFLYNYVFGFWFVRIRPESFTFFNRTIRTNNYIESFYAALLNSLNLIQKFGS</sequence>
<dbReference type="Proteomes" id="UP000478052">
    <property type="component" value="Unassembled WGS sequence"/>
</dbReference>
<gene>
    <name evidence="1" type="ORF">FWK35_00035482</name>
</gene>
<organism evidence="1 2">
    <name type="scientific">Aphis craccivora</name>
    <name type="common">Cowpea aphid</name>
    <dbReference type="NCBI Taxonomy" id="307492"/>
    <lineage>
        <taxon>Eukaryota</taxon>
        <taxon>Metazoa</taxon>
        <taxon>Ecdysozoa</taxon>
        <taxon>Arthropoda</taxon>
        <taxon>Hexapoda</taxon>
        <taxon>Insecta</taxon>
        <taxon>Pterygota</taxon>
        <taxon>Neoptera</taxon>
        <taxon>Paraneoptera</taxon>
        <taxon>Hemiptera</taxon>
        <taxon>Sternorrhyncha</taxon>
        <taxon>Aphidomorpha</taxon>
        <taxon>Aphidoidea</taxon>
        <taxon>Aphididae</taxon>
        <taxon>Aphidini</taxon>
        <taxon>Aphis</taxon>
        <taxon>Aphis</taxon>
    </lineage>
</organism>
<dbReference type="AlphaFoldDB" id="A0A6G0VMW0"/>
<accession>A0A6G0VMW0</accession>
<keyword evidence="2" id="KW-1185">Reference proteome</keyword>
<comment type="caution">
    <text evidence="1">The sequence shown here is derived from an EMBL/GenBank/DDBJ whole genome shotgun (WGS) entry which is preliminary data.</text>
</comment>
<protein>
    <recommendedName>
        <fullName evidence="3">MULE domain-containing protein</fullName>
    </recommendedName>
</protein>
<dbReference type="OrthoDB" id="6577365at2759"/>
<dbReference type="EMBL" id="VUJU01014702">
    <property type="protein sequence ID" value="KAF0701509.1"/>
    <property type="molecule type" value="Genomic_DNA"/>
</dbReference>
<proteinExistence type="predicted"/>
<name>A0A6G0VMW0_APHCR</name>
<evidence type="ECO:0008006" key="3">
    <source>
        <dbReference type="Google" id="ProtNLM"/>
    </source>
</evidence>
<reference evidence="1 2" key="1">
    <citation type="submission" date="2019-08" db="EMBL/GenBank/DDBJ databases">
        <title>Whole genome of Aphis craccivora.</title>
        <authorList>
            <person name="Voronova N.V."/>
            <person name="Shulinski R.S."/>
            <person name="Bandarenka Y.V."/>
            <person name="Zhorov D.G."/>
            <person name="Warner D."/>
        </authorList>
    </citation>
    <scope>NUCLEOTIDE SEQUENCE [LARGE SCALE GENOMIC DNA]</scope>
    <source>
        <strain evidence="1">180601</strain>
        <tissue evidence="1">Whole Body</tissue>
    </source>
</reference>
<evidence type="ECO:0000313" key="2">
    <source>
        <dbReference type="Proteomes" id="UP000478052"/>
    </source>
</evidence>